<feature type="domain" description="Peptidase S1" evidence="2">
    <location>
        <begin position="3"/>
        <end position="275"/>
    </location>
</feature>
<dbReference type="Pfam" id="PF00089">
    <property type="entry name" value="Trypsin"/>
    <property type="match status" value="1"/>
</dbReference>
<evidence type="ECO:0000256" key="1">
    <source>
        <dbReference type="SAM" id="SignalP"/>
    </source>
</evidence>
<dbReference type="PANTHER" id="PTHR24260:SF136">
    <property type="entry name" value="GH08193P-RELATED"/>
    <property type="match status" value="1"/>
</dbReference>
<dbReference type="EMBL" id="JAVDVX010000004">
    <property type="protein sequence ID" value="MDR7090674.1"/>
    <property type="molecule type" value="Genomic_DNA"/>
</dbReference>
<evidence type="ECO:0000259" key="2">
    <source>
        <dbReference type="PROSITE" id="PS50240"/>
    </source>
</evidence>
<comment type="caution">
    <text evidence="3">The sequence shown here is derived from an EMBL/GenBank/DDBJ whole genome shotgun (WGS) entry which is preliminary data.</text>
</comment>
<dbReference type="InterPro" id="IPR043504">
    <property type="entry name" value="Peptidase_S1_PA_chymotrypsin"/>
</dbReference>
<dbReference type="PROSITE" id="PS50240">
    <property type="entry name" value="TRYPSIN_DOM"/>
    <property type="match status" value="1"/>
</dbReference>
<protein>
    <recommendedName>
        <fullName evidence="2">Peptidase S1 domain-containing protein</fullName>
    </recommendedName>
</protein>
<gene>
    <name evidence="3" type="ORF">J2X05_002698</name>
</gene>
<keyword evidence="4" id="KW-1185">Reference proteome</keyword>
<dbReference type="Gene3D" id="2.40.10.10">
    <property type="entry name" value="Trypsin-like serine proteases"/>
    <property type="match status" value="1"/>
</dbReference>
<dbReference type="Proteomes" id="UP001253595">
    <property type="component" value="Unassembled WGS sequence"/>
</dbReference>
<dbReference type="InterPro" id="IPR018114">
    <property type="entry name" value="TRYPSIN_HIS"/>
</dbReference>
<feature type="chain" id="PRO_5046550223" description="Peptidase S1 domain-containing protein" evidence="1">
    <location>
        <begin position="19"/>
        <end position="304"/>
    </location>
</feature>
<dbReference type="RefSeq" id="WP_310073183.1">
    <property type="nucleotide sequence ID" value="NZ_JAVDVX010000004.1"/>
</dbReference>
<dbReference type="InterPro" id="IPR051333">
    <property type="entry name" value="CLIP_Serine_Protease"/>
</dbReference>
<sequence length="304" mass="32777">MKVVASLLVAALSVPVSAGLIRHDTPDSWYTGFAGDPAFSGVGLIIGDTADSPYSCSGTVINKNWVLTAGHCVNQAQAMSFYLQDDTGWRFYEADSWVAHESYSDANLFAGWDIGLMHFETDFDVAPAQLYTGSNERFNLSASAGFGYTGTGDTGMQFIDYQRRAGTNIVDYLWSEEGSGEQILWSDFDHPTDATYNAFDFLGVDFDDLATVLEIMIAPGDSGGGVFVQENGQTYLAGVHSFISDFSNNGMFGYGDAYGSTRVSGFIDWINGKIAAHEVPESGSGLLVLIGLLGLLAQRMRKQG</sequence>
<organism evidence="3 4">
    <name type="scientific">Cellvibrio fibrivorans</name>
    <dbReference type="NCBI Taxonomy" id="126350"/>
    <lineage>
        <taxon>Bacteria</taxon>
        <taxon>Pseudomonadati</taxon>
        <taxon>Pseudomonadota</taxon>
        <taxon>Gammaproteobacteria</taxon>
        <taxon>Cellvibrionales</taxon>
        <taxon>Cellvibrionaceae</taxon>
        <taxon>Cellvibrio</taxon>
    </lineage>
</organism>
<dbReference type="InterPro" id="IPR009003">
    <property type="entry name" value="Peptidase_S1_PA"/>
</dbReference>
<dbReference type="PANTHER" id="PTHR24260">
    <property type="match status" value="1"/>
</dbReference>
<name>A0ABU1UZP4_9GAMM</name>
<evidence type="ECO:0000313" key="4">
    <source>
        <dbReference type="Proteomes" id="UP001253595"/>
    </source>
</evidence>
<proteinExistence type="predicted"/>
<accession>A0ABU1UZP4</accession>
<evidence type="ECO:0000313" key="3">
    <source>
        <dbReference type="EMBL" id="MDR7090674.1"/>
    </source>
</evidence>
<feature type="signal peptide" evidence="1">
    <location>
        <begin position="1"/>
        <end position="18"/>
    </location>
</feature>
<dbReference type="PROSITE" id="PS00134">
    <property type="entry name" value="TRYPSIN_HIS"/>
    <property type="match status" value="1"/>
</dbReference>
<reference evidence="3 4" key="1">
    <citation type="submission" date="2023-07" db="EMBL/GenBank/DDBJ databases">
        <title>Sorghum-associated microbial communities from plants grown in Nebraska, USA.</title>
        <authorList>
            <person name="Schachtman D."/>
        </authorList>
    </citation>
    <scope>NUCLEOTIDE SEQUENCE [LARGE SCALE GENOMIC DNA]</scope>
    <source>
        <strain evidence="3 4">BE190</strain>
    </source>
</reference>
<dbReference type="InterPro" id="IPR001254">
    <property type="entry name" value="Trypsin_dom"/>
</dbReference>
<dbReference type="SUPFAM" id="SSF50494">
    <property type="entry name" value="Trypsin-like serine proteases"/>
    <property type="match status" value="1"/>
</dbReference>
<dbReference type="SMART" id="SM00020">
    <property type="entry name" value="Tryp_SPc"/>
    <property type="match status" value="1"/>
</dbReference>
<keyword evidence="1" id="KW-0732">Signal</keyword>